<dbReference type="GO" id="GO:0009398">
    <property type="term" value="P:FMN biosynthetic process"/>
    <property type="evidence" value="ECO:0007669"/>
    <property type="project" value="UniProtKB-UniRule"/>
</dbReference>
<name>A0A1I2A2X0_9BACI</name>
<dbReference type="UniPathway" id="UPA00277">
    <property type="reaction ID" value="UER00407"/>
</dbReference>
<evidence type="ECO:0000256" key="8">
    <source>
        <dbReference type="ARBA" id="ARBA00022777"/>
    </source>
</evidence>
<evidence type="ECO:0000256" key="2">
    <source>
        <dbReference type="ARBA" id="ARBA00005201"/>
    </source>
</evidence>
<dbReference type="SUPFAM" id="SSF82114">
    <property type="entry name" value="Riboflavin kinase-like"/>
    <property type="match status" value="1"/>
</dbReference>
<dbReference type="Pfam" id="PF01687">
    <property type="entry name" value="Flavokinase"/>
    <property type="match status" value="1"/>
</dbReference>
<keyword evidence="9 14" id="KW-0274">FAD</keyword>
<dbReference type="PANTHER" id="PTHR22749">
    <property type="entry name" value="RIBOFLAVIN KINASE/FMN ADENYLYLTRANSFERASE"/>
    <property type="match status" value="1"/>
</dbReference>
<gene>
    <name evidence="16" type="ORF">SAMN05192532_101621</name>
</gene>
<sequence>METIYLQHDKPFPKREFPEIVLALGYFDGIHKGHQKVIQTAKSIAVKKEASLGVMTFHPPPLAVLSQEVSVEELRYITPLSVKEEQLAAEGVDYLFIVHFNHSFSKIEPQEFIKRFVAGINAVHTVAGFDFSYGHKGKGKLQDVPEYSGGVIDQTTVEEVTEQNKKISSTRTRDELLKGYVDEVKSLLGRPYITRGIVENGEKRGRTIGFPTANIAIKDPFILPPTGVYAVQIVIDGETFNGVCNVGYKPTFHSEQEGDPVIEVHIFDFDRDIYGKHVEVEWHFFIREEIKFSSVEELKNQITKDKDTAASLLRHE</sequence>
<comment type="similarity">
    <text evidence="14">Belongs to the ribF family.</text>
</comment>
<dbReference type="GO" id="GO:0009231">
    <property type="term" value="P:riboflavin biosynthetic process"/>
    <property type="evidence" value="ECO:0007669"/>
    <property type="project" value="InterPro"/>
</dbReference>
<dbReference type="InterPro" id="IPR004821">
    <property type="entry name" value="Cyt_trans-like"/>
</dbReference>
<dbReference type="NCBIfam" id="TIGR00083">
    <property type="entry name" value="ribF"/>
    <property type="match status" value="1"/>
</dbReference>
<keyword evidence="6 14" id="KW-0548">Nucleotidyltransferase</keyword>
<dbReference type="CDD" id="cd02064">
    <property type="entry name" value="FAD_synthetase_N"/>
    <property type="match status" value="1"/>
</dbReference>
<keyword evidence="7 14" id="KW-0547">Nucleotide-binding</keyword>
<evidence type="ECO:0000259" key="15">
    <source>
        <dbReference type="SMART" id="SM00904"/>
    </source>
</evidence>
<dbReference type="AlphaFoldDB" id="A0A1I2A2X0"/>
<reference evidence="16 17" key="1">
    <citation type="submission" date="2016-10" db="EMBL/GenBank/DDBJ databases">
        <authorList>
            <person name="de Groot N.N."/>
        </authorList>
    </citation>
    <scope>NUCLEOTIDE SEQUENCE [LARGE SCALE GENOMIC DNA]</scope>
    <source>
        <strain evidence="16 17">DSM 23995</strain>
    </source>
</reference>
<evidence type="ECO:0000256" key="10">
    <source>
        <dbReference type="ARBA" id="ARBA00022840"/>
    </source>
</evidence>
<evidence type="ECO:0000256" key="6">
    <source>
        <dbReference type="ARBA" id="ARBA00022695"/>
    </source>
</evidence>
<dbReference type="Gene3D" id="3.40.50.620">
    <property type="entry name" value="HUPs"/>
    <property type="match status" value="1"/>
</dbReference>
<dbReference type="Proteomes" id="UP000199516">
    <property type="component" value="Unassembled WGS sequence"/>
</dbReference>
<dbReference type="SUPFAM" id="SSF52374">
    <property type="entry name" value="Nucleotidylyl transferase"/>
    <property type="match status" value="1"/>
</dbReference>
<dbReference type="InterPro" id="IPR015864">
    <property type="entry name" value="FAD_synthase"/>
</dbReference>
<dbReference type="NCBIfam" id="TIGR00125">
    <property type="entry name" value="cyt_tran_rel"/>
    <property type="match status" value="1"/>
</dbReference>
<dbReference type="UniPathway" id="UPA00276">
    <property type="reaction ID" value="UER00406"/>
</dbReference>
<comment type="pathway">
    <text evidence="2 14">Cofactor biosynthesis; FMN biosynthesis; FMN from riboflavin (ATP route): step 1/1.</text>
</comment>
<evidence type="ECO:0000313" key="17">
    <source>
        <dbReference type="Proteomes" id="UP000199516"/>
    </source>
</evidence>
<comment type="pathway">
    <text evidence="1 14">Cofactor biosynthesis; FAD biosynthesis; FAD from FMN: step 1/1.</text>
</comment>
<dbReference type="InterPro" id="IPR023465">
    <property type="entry name" value="Riboflavin_kinase_dom_sf"/>
</dbReference>
<evidence type="ECO:0000256" key="3">
    <source>
        <dbReference type="ARBA" id="ARBA00022630"/>
    </source>
</evidence>
<dbReference type="OrthoDB" id="9803667at2"/>
<comment type="catalytic activity">
    <reaction evidence="13 14">
        <text>FMN + ATP + H(+) = FAD + diphosphate</text>
        <dbReference type="Rhea" id="RHEA:17237"/>
        <dbReference type="ChEBI" id="CHEBI:15378"/>
        <dbReference type="ChEBI" id="CHEBI:30616"/>
        <dbReference type="ChEBI" id="CHEBI:33019"/>
        <dbReference type="ChEBI" id="CHEBI:57692"/>
        <dbReference type="ChEBI" id="CHEBI:58210"/>
        <dbReference type="EC" id="2.7.7.2"/>
    </reaction>
</comment>
<dbReference type="GO" id="GO:0003919">
    <property type="term" value="F:FMN adenylyltransferase activity"/>
    <property type="evidence" value="ECO:0007669"/>
    <property type="project" value="UniProtKB-UniRule"/>
</dbReference>
<comment type="catalytic activity">
    <reaction evidence="12 14">
        <text>riboflavin + ATP = FMN + ADP + H(+)</text>
        <dbReference type="Rhea" id="RHEA:14357"/>
        <dbReference type="ChEBI" id="CHEBI:15378"/>
        <dbReference type="ChEBI" id="CHEBI:30616"/>
        <dbReference type="ChEBI" id="CHEBI:57986"/>
        <dbReference type="ChEBI" id="CHEBI:58210"/>
        <dbReference type="ChEBI" id="CHEBI:456216"/>
        <dbReference type="EC" id="2.7.1.26"/>
    </reaction>
</comment>
<dbReference type="EC" id="2.7.7.2" evidence="14"/>
<dbReference type="SMART" id="SM00904">
    <property type="entry name" value="Flavokinase"/>
    <property type="match status" value="1"/>
</dbReference>
<dbReference type="STRING" id="930128.SAMN05192532_101621"/>
<dbReference type="GO" id="GO:0006747">
    <property type="term" value="P:FAD biosynthetic process"/>
    <property type="evidence" value="ECO:0007669"/>
    <property type="project" value="UniProtKB-UniRule"/>
</dbReference>
<evidence type="ECO:0000256" key="13">
    <source>
        <dbReference type="ARBA" id="ARBA00049494"/>
    </source>
</evidence>
<dbReference type="Gene3D" id="2.40.30.30">
    <property type="entry name" value="Riboflavin kinase-like"/>
    <property type="match status" value="1"/>
</dbReference>
<evidence type="ECO:0000256" key="1">
    <source>
        <dbReference type="ARBA" id="ARBA00004726"/>
    </source>
</evidence>
<accession>A0A1I2A2X0</accession>
<dbReference type="FunFam" id="2.40.30.30:FF:000004">
    <property type="entry name" value="Riboflavin biosynthesis protein"/>
    <property type="match status" value="1"/>
</dbReference>
<keyword evidence="4 14" id="KW-0288">FMN</keyword>
<organism evidence="16 17">
    <name type="scientific">Alteribacillus iranensis</name>
    <dbReference type="NCBI Taxonomy" id="930128"/>
    <lineage>
        <taxon>Bacteria</taxon>
        <taxon>Bacillati</taxon>
        <taxon>Bacillota</taxon>
        <taxon>Bacilli</taxon>
        <taxon>Bacillales</taxon>
        <taxon>Bacillaceae</taxon>
        <taxon>Alteribacillus</taxon>
    </lineage>
</organism>
<keyword evidence="11" id="KW-0511">Multifunctional enzyme</keyword>
<dbReference type="RefSeq" id="WP_091657159.1">
    <property type="nucleotide sequence ID" value="NZ_FONT01000001.1"/>
</dbReference>
<evidence type="ECO:0000256" key="5">
    <source>
        <dbReference type="ARBA" id="ARBA00022679"/>
    </source>
</evidence>
<evidence type="ECO:0000256" key="7">
    <source>
        <dbReference type="ARBA" id="ARBA00022741"/>
    </source>
</evidence>
<dbReference type="Pfam" id="PF06574">
    <property type="entry name" value="FAD_syn"/>
    <property type="match status" value="1"/>
</dbReference>
<dbReference type="EMBL" id="FONT01000001">
    <property type="protein sequence ID" value="SFE38159.1"/>
    <property type="molecule type" value="Genomic_DNA"/>
</dbReference>
<evidence type="ECO:0000256" key="11">
    <source>
        <dbReference type="ARBA" id="ARBA00023268"/>
    </source>
</evidence>
<proteinExistence type="inferred from homology"/>
<dbReference type="InterPro" id="IPR014729">
    <property type="entry name" value="Rossmann-like_a/b/a_fold"/>
</dbReference>
<dbReference type="PANTHER" id="PTHR22749:SF6">
    <property type="entry name" value="RIBOFLAVIN KINASE"/>
    <property type="match status" value="1"/>
</dbReference>
<dbReference type="PIRSF" id="PIRSF004491">
    <property type="entry name" value="FAD_Synth"/>
    <property type="match status" value="1"/>
</dbReference>
<dbReference type="GO" id="GO:0005524">
    <property type="term" value="F:ATP binding"/>
    <property type="evidence" value="ECO:0007669"/>
    <property type="project" value="UniProtKB-UniRule"/>
</dbReference>
<protein>
    <recommendedName>
        <fullName evidence="14">Riboflavin biosynthesis protein</fullName>
    </recommendedName>
    <domain>
        <recommendedName>
            <fullName evidence="14">Riboflavin kinase</fullName>
            <ecNumber evidence="14">2.7.1.26</ecNumber>
        </recommendedName>
        <alternativeName>
            <fullName evidence="14">Flavokinase</fullName>
        </alternativeName>
    </domain>
    <domain>
        <recommendedName>
            <fullName evidence="14">FMN adenylyltransferase</fullName>
            <ecNumber evidence="14">2.7.7.2</ecNumber>
        </recommendedName>
        <alternativeName>
            <fullName evidence="14">FAD pyrophosphorylase</fullName>
        </alternativeName>
        <alternativeName>
            <fullName evidence="14">FAD synthase</fullName>
        </alternativeName>
    </domain>
</protein>
<dbReference type="GO" id="GO:0008531">
    <property type="term" value="F:riboflavin kinase activity"/>
    <property type="evidence" value="ECO:0007669"/>
    <property type="project" value="UniProtKB-UniRule"/>
</dbReference>
<dbReference type="InterPro" id="IPR015865">
    <property type="entry name" value="Riboflavin_kinase_bac/euk"/>
</dbReference>
<dbReference type="EC" id="2.7.1.26" evidence="14"/>
<evidence type="ECO:0000256" key="14">
    <source>
        <dbReference type="PIRNR" id="PIRNR004491"/>
    </source>
</evidence>
<feature type="domain" description="Riboflavin kinase" evidence="15">
    <location>
        <begin position="187"/>
        <end position="314"/>
    </location>
</feature>
<dbReference type="InterPro" id="IPR023468">
    <property type="entry name" value="Riboflavin_kinase"/>
</dbReference>
<keyword evidence="8 14" id="KW-0418">Kinase</keyword>
<evidence type="ECO:0000313" key="16">
    <source>
        <dbReference type="EMBL" id="SFE38159.1"/>
    </source>
</evidence>
<dbReference type="InterPro" id="IPR002606">
    <property type="entry name" value="Riboflavin_kinase_bac"/>
</dbReference>
<dbReference type="FunFam" id="3.40.50.620:FF:000021">
    <property type="entry name" value="Riboflavin biosynthesis protein"/>
    <property type="match status" value="1"/>
</dbReference>
<evidence type="ECO:0000256" key="12">
    <source>
        <dbReference type="ARBA" id="ARBA00047880"/>
    </source>
</evidence>
<keyword evidence="3 14" id="KW-0285">Flavoprotein</keyword>
<keyword evidence="5 14" id="KW-0808">Transferase</keyword>
<keyword evidence="17" id="KW-1185">Reference proteome</keyword>
<keyword evidence="10 14" id="KW-0067">ATP-binding</keyword>
<evidence type="ECO:0000256" key="4">
    <source>
        <dbReference type="ARBA" id="ARBA00022643"/>
    </source>
</evidence>
<evidence type="ECO:0000256" key="9">
    <source>
        <dbReference type="ARBA" id="ARBA00022827"/>
    </source>
</evidence>